<proteinExistence type="predicted"/>
<dbReference type="eggNOG" id="COG1082">
    <property type="taxonomic scope" value="Bacteria"/>
</dbReference>
<dbReference type="Pfam" id="PF01261">
    <property type="entry name" value="AP_endonuc_2"/>
    <property type="match status" value="1"/>
</dbReference>
<dbReference type="Gene3D" id="3.20.20.150">
    <property type="entry name" value="Divalent-metal-dependent TIM barrel enzymes"/>
    <property type="match status" value="1"/>
</dbReference>
<dbReference type="AlphaFoldDB" id="Q1IR04"/>
<keyword evidence="3" id="KW-1185">Reference proteome</keyword>
<dbReference type="Proteomes" id="UP000002432">
    <property type="component" value="Chromosome"/>
</dbReference>
<dbReference type="RefSeq" id="WP_011522498.1">
    <property type="nucleotide sequence ID" value="NC_008009.1"/>
</dbReference>
<dbReference type="GO" id="GO:0016853">
    <property type="term" value="F:isomerase activity"/>
    <property type="evidence" value="ECO:0007669"/>
    <property type="project" value="UniProtKB-KW"/>
</dbReference>
<dbReference type="InterPro" id="IPR006311">
    <property type="entry name" value="TAT_signal"/>
</dbReference>
<protein>
    <submittedName>
        <fullName evidence="2">Sugar phosphate isomerase/epimerase</fullName>
    </submittedName>
</protein>
<dbReference type="HOGENOM" id="CLU_059523_1_0_0"/>
<dbReference type="OrthoDB" id="9798407at2"/>
<organism evidence="2 3">
    <name type="scientific">Koribacter versatilis (strain Ellin345)</name>
    <dbReference type="NCBI Taxonomy" id="204669"/>
    <lineage>
        <taxon>Bacteria</taxon>
        <taxon>Pseudomonadati</taxon>
        <taxon>Acidobacteriota</taxon>
        <taxon>Terriglobia</taxon>
        <taxon>Terriglobales</taxon>
        <taxon>Candidatus Korobacteraceae</taxon>
        <taxon>Candidatus Korobacter</taxon>
    </lineage>
</organism>
<dbReference type="InterPro" id="IPR013022">
    <property type="entry name" value="Xyl_isomerase-like_TIM-brl"/>
</dbReference>
<dbReference type="EnsemblBacteria" id="ABF40696">
    <property type="protein sequence ID" value="ABF40696"/>
    <property type="gene ID" value="Acid345_1695"/>
</dbReference>
<evidence type="ECO:0000259" key="1">
    <source>
        <dbReference type="Pfam" id="PF01261"/>
    </source>
</evidence>
<evidence type="ECO:0000313" key="3">
    <source>
        <dbReference type="Proteomes" id="UP000002432"/>
    </source>
</evidence>
<dbReference type="SUPFAM" id="SSF51658">
    <property type="entry name" value="Xylose isomerase-like"/>
    <property type="match status" value="1"/>
</dbReference>
<dbReference type="PANTHER" id="PTHR12110:SF41">
    <property type="entry name" value="INOSOSE DEHYDRATASE"/>
    <property type="match status" value="1"/>
</dbReference>
<name>Q1IR04_KORVE</name>
<keyword evidence="2" id="KW-0413">Isomerase</keyword>
<gene>
    <name evidence="2" type="ordered locus">Acid345_1695</name>
</gene>
<dbReference type="PROSITE" id="PS51318">
    <property type="entry name" value="TAT"/>
    <property type="match status" value="1"/>
</dbReference>
<evidence type="ECO:0000313" key="2">
    <source>
        <dbReference type="EMBL" id="ABF40696.1"/>
    </source>
</evidence>
<dbReference type="PANTHER" id="PTHR12110">
    <property type="entry name" value="HYDROXYPYRUVATE ISOMERASE"/>
    <property type="match status" value="1"/>
</dbReference>
<sequence length="285" mass="32297">MVNRRDFLKTAVASLAADALPLRALGAEGPSIGLQLYTVRKQAQSALPSVLARIRQIGYEEVETYWNLYKHPAPELLKMIGDAGLRVPSGHFDYEKVEQSFDYAHQLGLQYMVCPMLPKTMQNRSLDDFKRAAQQFNKWGEKAKQAGMRFAFHNHNYEFQRFGEQTGYDVLLSETDPKLVWFELDCYWLTQAGGAPVEMIHRLGSRVKLLHIKDRLPGVATSQKLGKPAEHFTEVGTGTLDFKAIAEAARAVGVEHYFVEQDTIIRPVYESLQTSYEGARRLLSE</sequence>
<dbReference type="KEGG" id="aba:Acid345_1695"/>
<dbReference type="EMBL" id="CP000360">
    <property type="protein sequence ID" value="ABF40696.1"/>
    <property type="molecule type" value="Genomic_DNA"/>
</dbReference>
<reference evidence="2 3" key="1">
    <citation type="journal article" date="2009" name="Appl. Environ. Microbiol.">
        <title>Three genomes from the phylum Acidobacteria provide insight into the lifestyles of these microorganisms in soils.</title>
        <authorList>
            <person name="Ward N.L."/>
            <person name="Challacombe J.F."/>
            <person name="Janssen P.H."/>
            <person name="Henrissat B."/>
            <person name="Coutinho P.M."/>
            <person name="Wu M."/>
            <person name="Xie G."/>
            <person name="Haft D.H."/>
            <person name="Sait M."/>
            <person name="Badger J."/>
            <person name="Barabote R.D."/>
            <person name="Bradley B."/>
            <person name="Brettin T.S."/>
            <person name="Brinkac L.M."/>
            <person name="Bruce D."/>
            <person name="Creasy T."/>
            <person name="Daugherty S.C."/>
            <person name="Davidsen T.M."/>
            <person name="DeBoy R.T."/>
            <person name="Detter J.C."/>
            <person name="Dodson R.J."/>
            <person name="Durkin A.S."/>
            <person name="Ganapathy A."/>
            <person name="Gwinn-Giglio M."/>
            <person name="Han C.S."/>
            <person name="Khouri H."/>
            <person name="Kiss H."/>
            <person name="Kothari S.P."/>
            <person name="Madupu R."/>
            <person name="Nelson K.E."/>
            <person name="Nelson W.C."/>
            <person name="Paulsen I."/>
            <person name="Penn K."/>
            <person name="Ren Q."/>
            <person name="Rosovitz M.J."/>
            <person name="Selengut J.D."/>
            <person name="Shrivastava S."/>
            <person name="Sullivan S.A."/>
            <person name="Tapia R."/>
            <person name="Thompson L.S."/>
            <person name="Watkins K.L."/>
            <person name="Yang Q."/>
            <person name="Yu C."/>
            <person name="Zafar N."/>
            <person name="Zhou L."/>
            <person name="Kuske C.R."/>
        </authorList>
    </citation>
    <scope>NUCLEOTIDE SEQUENCE [LARGE SCALE GENOMIC DNA]</scope>
    <source>
        <strain evidence="2 3">Ellin345</strain>
    </source>
</reference>
<feature type="domain" description="Xylose isomerase-like TIM barrel" evidence="1">
    <location>
        <begin position="52"/>
        <end position="258"/>
    </location>
</feature>
<dbReference type="InterPro" id="IPR050312">
    <property type="entry name" value="IolE/XylAMocC-like"/>
</dbReference>
<dbReference type="InterPro" id="IPR036237">
    <property type="entry name" value="Xyl_isomerase-like_sf"/>
</dbReference>
<accession>Q1IR04</accession>
<dbReference type="STRING" id="204669.Acid345_1695"/>